<name>A0A9N9R1C9_9NEOP</name>
<dbReference type="OrthoDB" id="5949187at2759"/>
<evidence type="ECO:0000313" key="3">
    <source>
        <dbReference type="Proteomes" id="UP001153714"/>
    </source>
</evidence>
<dbReference type="Proteomes" id="UP001153714">
    <property type="component" value="Chromosome 18"/>
</dbReference>
<dbReference type="AlphaFoldDB" id="A0A9N9R1C9"/>
<organism evidence="2 3">
    <name type="scientific">Diatraea saccharalis</name>
    <name type="common">sugarcane borer</name>
    <dbReference type="NCBI Taxonomy" id="40085"/>
    <lineage>
        <taxon>Eukaryota</taxon>
        <taxon>Metazoa</taxon>
        <taxon>Ecdysozoa</taxon>
        <taxon>Arthropoda</taxon>
        <taxon>Hexapoda</taxon>
        <taxon>Insecta</taxon>
        <taxon>Pterygota</taxon>
        <taxon>Neoptera</taxon>
        <taxon>Endopterygota</taxon>
        <taxon>Lepidoptera</taxon>
        <taxon>Glossata</taxon>
        <taxon>Ditrysia</taxon>
        <taxon>Pyraloidea</taxon>
        <taxon>Crambidae</taxon>
        <taxon>Crambinae</taxon>
        <taxon>Diatraea</taxon>
    </lineage>
</organism>
<dbReference type="PROSITE" id="PS51257">
    <property type="entry name" value="PROKAR_LIPOPROTEIN"/>
    <property type="match status" value="1"/>
</dbReference>
<keyword evidence="1" id="KW-0732">Signal</keyword>
<feature type="signal peptide" evidence="1">
    <location>
        <begin position="1"/>
        <end position="19"/>
    </location>
</feature>
<evidence type="ECO:0000256" key="1">
    <source>
        <dbReference type="SAM" id="SignalP"/>
    </source>
</evidence>
<feature type="chain" id="PRO_5040125901" evidence="1">
    <location>
        <begin position="20"/>
        <end position="300"/>
    </location>
</feature>
<dbReference type="EMBL" id="OU893349">
    <property type="protein sequence ID" value="CAG9787550.1"/>
    <property type="molecule type" value="Genomic_DNA"/>
</dbReference>
<evidence type="ECO:0000313" key="2">
    <source>
        <dbReference type="EMBL" id="CAG9787550.1"/>
    </source>
</evidence>
<keyword evidence="3" id="KW-1185">Reference proteome</keyword>
<sequence length="300" mass="35044">MNCRLAFSVLLSVLSGISCISNATWRQYGGEAFPIKYLSPEESIVTSADVDYYIKLLHLPLKYFLKQPLNDTDVNTAFGAYYAKSLLKRAIVDHGAKLRNDQIGSLKKLIFMCEDILSHYIYINGQYDWDDMEYRISKLFVSDETQIYSIGDFNRGRLRQWILTKHNNMNRYLQEMDMATLPKEKYVELVDENTDEQYHIDMFASVSLCAMLGYEEFHRKSWFYKAASWINAHGCVVEHDNFVKNRTKMLRSITGARQRRMYIAYFCKLWASECNEHPTALLMIVLAHAIRHAAKFMQLI</sequence>
<gene>
    <name evidence="2" type="ORF">DIATSA_LOCUS5423</name>
</gene>
<reference evidence="2" key="2">
    <citation type="submission" date="2022-10" db="EMBL/GenBank/DDBJ databases">
        <authorList>
            <consortium name="ENA_rothamsted_submissions"/>
            <consortium name="culmorum"/>
            <person name="King R."/>
        </authorList>
    </citation>
    <scope>NUCLEOTIDE SEQUENCE</scope>
</reference>
<reference evidence="2" key="1">
    <citation type="submission" date="2021-12" db="EMBL/GenBank/DDBJ databases">
        <authorList>
            <person name="King R."/>
        </authorList>
    </citation>
    <scope>NUCLEOTIDE SEQUENCE</scope>
</reference>
<protein>
    <submittedName>
        <fullName evidence="2">Uncharacterized protein</fullName>
    </submittedName>
</protein>
<accession>A0A9N9R1C9</accession>
<proteinExistence type="predicted"/>